<dbReference type="Gene3D" id="3.40.1620.10">
    <property type="entry name" value="YefM-like domain"/>
    <property type="match status" value="1"/>
</dbReference>
<reference evidence="3 4" key="1">
    <citation type="submission" date="2019-03" db="EMBL/GenBank/DDBJ databases">
        <title>Genomic Encyclopedia of Type Strains, Phase IV (KMG-IV): sequencing the most valuable type-strain genomes for metagenomic binning, comparative biology and taxonomic classification.</title>
        <authorList>
            <person name="Goeker M."/>
        </authorList>
    </citation>
    <scope>NUCLEOTIDE SEQUENCE [LARGE SCALE GENOMIC DNA]</scope>
    <source>
        <strain evidence="3 4">DSM 25964</strain>
    </source>
</reference>
<gene>
    <name evidence="3" type="ORF">C8D99_102168</name>
</gene>
<dbReference type="InterPro" id="IPR006442">
    <property type="entry name" value="Antitoxin_Phd/YefM"/>
</dbReference>
<protein>
    <recommendedName>
        <fullName evidence="2">Antitoxin</fullName>
    </recommendedName>
</protein>
<evidence type="ECO:0000313" key="3">
    <source>
        <dbReference type="EMBL" id="TDY63187.1"/>
    </source>
</evidence>
<dbReference type="PANTHER" id="PTHR33713">
    <property type="entry name" value="ANTITOXIN YAFN-RELATED"/>
    <property type="match status" value="1"/>
</dbReference>
<sequence length="80" mass="8793">MIITASKARANLYRLIDHVTETEEPVYITGKRGNVVVLSEDDYRDIQETLALAAVPGMRDKILSGMAAPLSECVEIDEDA</sequence>
<name>A0A4R8MFF2_9BACT</name>
<dbReference type="EMBL" id="SORI01000002">
    <property type="protein sequence ID" value="TDY63187.1"/>
    <property type="molecule type" value="Genomic_DNA"/>
</dbReference>
<proteinExistence type="inferred from homology"/>
<evidence type="ECO:0000313" key="4">
    <source>
        <dbReference type="Proteomes" id="UP000295066"/>
    </source>
</evidence>
<evidence type="ECO:0000256" key="2">
    <source>
        <dbReference type="RuleBase" id="RU362080"/>
    </source>
</evidence>
<dbReference type="RefSeq" id="WP_208321047.1">
    <property type="nucleotide sequence ID" value="NZ_SORI01000002.1"/>
</dbReference>
<comment type="caution">
    <text evidence="3">The sequence shown here is derived from an EMBL/GenBank/DDBJ whole genome shotgun (WGS) entry which is preliminary data.</text>
</comment>
<comment type="similarity">
    <text evidence="1 2">Belongs to the phD/YefM antitoxin family.</text>
</comment>
<dbReference type="InterPro" id="IPR036165">
    <property type="entry name" value="YefM-like_sf"/>
</dbReference>
<dbReference type="PANTHER" id="PTHR33713:SF6">
    <property type="entry name" value="ANTITOXIN YEFM"/>
    <property type="match status" value="1"/>
</dbReference>
<accession>A0A4R8MFF2</accession>
<dbReference type="AlphaFoldDB" id="A0A4R8MFF2"/>
<keyword evidence="4" id="KW-1185">Reference proteome</keyword>
<dbReference type="NCBIfam" id="TIGR01552">
    <property type="entry name" value="phd_fam"/>
    <property type="match status" value="1"/>
</dbReference>
<dbReference type="SUPFAM" id="SSF143120">
    <property type="entry name" value="YefM-like"/>
    <property type="match status" value="1"/>
</dbReference>
<dbReference type="InterPro" id="IPR051405">
    <property type="entry name" value="phD/YefM_antitoxin"/>
</dbReference>
<dbReference type="Proteomes" id="UP000295066">
    <property type="component" value="Unassembled WGS sequence"/>
</dbReference>
<evidence type="ECO:0000256" key="1">
    <source>
        <dbReference type="ARBA" id="ARBA00009981"/>
    </source>
</evidence>
<organism evidence="3 4">
    <name type="scientific">Aminivibrio pyruvatiphilus</name>
    <dbReference type="NCBI Taxonomy" id="1005740"/>
    <lineage>
        <taxon>Bacteria</taxon>
        <taxon>Thermotogati</taxon>
        <taxon>Synergistota</taxon>
        <taxon>Synergistia</taxon>
        <taxon>Synergistales</taxon>
        <taxon>Aminobacteriaceae</taxon>
        <taxon>Aminivibrio</taxon>
    </lineage>
</organism>
<comment type="function">
    <text evidence="2">Antitoxin component of a type II toxin-antitoxin (TA) system.</text>
</comment>
<dbReference type="Pfam" id="PF02604">
    <property type="entry name" value="PhdYeFM_antitox"/>
    <property type="match status" value="1"/>
</dbReference>